<reference evidence="5 6" key="1">
    <citation type="submission" date="2018-05" db="EMBL/GenBank/DDBJ databases">
        <title>Evolution of GPA BGCs.</title>
        <authorList>
            <person name="Waglechner N."/>
            <person name="Wright G.D."/>
        </authorList>
    </citation>
    <scope>NUCLEOTIDE SEQUENCE [LARGE SCALE GENOMIC DNA]</scope>
    <source>
        <strain evidence="5 6">DSM 5908</strain>
    </source>
</reference>
<comment type="caution">
    <text evidence="5">The sequence shown here is derived from an EMBL/GenBank/DDBJ whole genome shotgun (WGS) entry which is preliminary data.</text>
</comment>
<dbReference type="Pfam" id="PF13490">
    <property type="entry name" value="zf-HC2"/>
    <property type="match status" value="1"/>
</dbReference>
<gene>
    <name evidence="5" type="ORF">DMA12_40165</name>
</gene>
<dbReference type="Proteomes" id="UP000286716">
    <property type="component" value="Unassembled WGS sequence"/>
</dbReference>
<feature type="region of interest" description="Disordered" evidence="3">
    <location>
        <begin position="219"/>
        <end position="246"/>
    </location>
</feature>
<evidence type="ECO:0000259" key="4">
    <source>
        <dbReference type="Pfam" id="PF13490"/>
    </source>
</evidence>
<keyword evidence="2" id="KW-0804">Transcription</keyword>
<dbReference type="Gene3D" id="1.10.10.1320">
    <property type="entry name" value="Anti-sigma factor, zinc-finger domain"/>
    <property type="match status" value="1"/>
</dbReference>
<evidence type="ECO:0000313" key="5">
    <source>
        <dbReference type="EMBL" id="RSM36450.1"/>
    </source>
</evidence>
<evidence type="ECO:0000256" key="3">
    <source>
        <dbReference type="SAM" id="MobiDB-lite"/>
    </source>
</evidence>
<name>A0A428W031_AMYBA</name>
<feature type="domain" description="Putative zinc-finger" evidence="4">
    <location>
        <begin position="104"/>
        <end position="129"/>
    </location>
</feature>
<evidence type="ECO:0000256" key="2">
    <source>
        <dbReference type="ARBA" id="ARBA00023163"/>
    </source>
</evidence>
<evidence type="ECO:0000256" key="1">
    <source>
        <dbReference type="ARBA" id="ARBA00023015"/>
    </source>
</evidence>
<keyword evidence="1" id="KW-0805">Transcription regulation</keyword>
<sequence length="246" mass="26015">MDETQEQWVNEQLRSNPETFYDALSSIFSIVPSGVLDRSHTLGDLVHQISALNNLDRAFVEAGILAVVGETVRLPGDAGRKGRSKAIRGWGLPEAHLLGETTQAYAVGELSPSATERAEAHIAHCPACAAELAAVLRAREAMRDSAPPGVSREFLASLTGLQPPAPDTADVEGGSPDSAAKPALRRLRSFLAKRPKVRERWNSGGEAVGIETATDALNTVLNRLGPPPEPLAQAAESPVPVPQGVS</sequence>
<organism evidence="5 6">
    <name type="scientific">Amycolatopsis balhimycina DSM 5908</name>
    <dbReference type="NCBI Taxonomy" id="1081091"/>
    <lineage>
        <taxon>Bacteria</taxon>
        <taxon>Bacillati</taxon>
        <taxon>Actinomycetota</taxon>
        <taxon>Actinomycetes</taxon>
        <taxon>Pseudonocardiales</taxon>
        <taxon>Pseudonocardiaceae</taxon>
        <taxon>Amycolatopsis</taxon>
    </lineage>
</organism>
<dbReference type="AlphaFoldDB" id="A0A428W031"/>
<evidence type="ECO:0000313" key="6">
    <source>
        <dbReference type="Proteomes" id="UP000286716"/>
    </source>
</evidence>
<protein>
    <recommendedName>
        <fullName evidence="4">Putative zinc-finger domain-containing protein</fullName>
    </recommendedName>
</protein>
<dbReference type="InterPro" id="IPR027383">
    <property type="entry name" value="Znf_put"/>
</dbReference>
<keyword evidence="6" id="KW-1185">Reference proteome</keyword>
<feature type="region of interest" description="Disordered" evidence="3">
    <location>
        <begin position="160"/>
        <end position="182"/>
    </location>
</feature>
<accession>A0A428W031</accession>
<dbReference type="EMBL" id="QHHU01000085">
    <property type="protein sequence ID" value="RSM36450.1"/>
    <property type="molecule type" value="Genomic_DNA"/>
</dbReference>
<proteinExistence type="predicted"/>
<dbReference type="RefSeq" id="WP_084641500.1">
    <property type="nucleotide sequence ID" value="NZ_QHHU01000085.1"/>
</dbReference>
<dbReference type="InterPro" id="IPR041916">
    <property type="entry name" value="Anti_sigma_zinc_sf"/>
</dbReference>